<dbReference type="AlphaFoldDB" id="A0A1U7NEF7"/>
<dbReference type="EMBL" id="MPJW01000184">
    <property type="protein sequence ID" value="OLU37975.1"/>
    <property type="molecule type" value="Genomic_DNA"/>
</dbReference>
<name>A0A1U7NEF7_9FIRM</name>
<dbReference type="InterPro" id="IPR035903">
    <property type="entry name" value="HesB-like_dom_sf"/>
</dbReference>
<sequence length="138" mass="14853">MKITEEAKNVLNQVLAENNADGLLVTLQETCCGKNPVFQMAVFDENDPVDEIDGIRVCAGEDEKSVIEDMMIDLVNGELVVLNTVCGCGDGCHHDHEHDGECCSSHEHDGECCGNHESESGCCSNHGNEGHGGCCHHE</sequence>
<evidence type="ECO:0008006" key="3">
    <source>
        <dbReference type="Google" id="ProtNLM"/>
    </source>
</evidence>
<reference evidence="1 2" key="1">
    <citation type="submission" date="2016-11" db="EMBL/GenBank/DDBJ databases">
        <title>Description of two novel members of the family Erysipelotrichaceae: Ileibacterium lipovorans gen. nov., sp. nov. and Dubosiella newyorkensis, gen. nov., sp. nov.</title>
        <authorList>
            <person name="Cox L.M."/>
            <person name="Sohn J."/>
            <person name="Tyrrell K.L."/>
            <person name="Citron D.M."/>
            <person name="Lawson P.A."/>
            <person name="Patel N.B."/>
            <person name="Iizumi T."/>
            <person name="Perez-Perez G.I."/>
            <person name="Goldstein E.J."/>
            <person name="Blaser M.J."/>
        </authorList>
    </citation>
    <scope>NUCLEOTIDE SEQUENCE [LARGE SCALE GENOMIC DNA]</scope>
    <source>
        <strain evidence="1 2">NYU-BL-A3</strain>
    </source>
</reference>
<comment type="caution">
    <text evidence="1">The sequence shown here is derived from an EMBL/GenBank/DDBJ whole genome shotgun (WGS) entry which is preliminary data.</text>
</comment>
<evidence type="ECO:0000313" key="1">
    <source>
        <dbReference type="EMBL" id="OLU37975.1"/>
    </source>
</evidence>
<dbReference type="Proteomes" id="UP000186341">
    <property type="component" value="Unassembled WGS sequence"/>
</dbReference>
<accession>A0A1U7NEF7</accession>
<dbReference type="GeneID" id="82203348"/>
<evidence type="ECO:0000313" key="2">
    <source>
        <dbReference type="Proteomes" id="UP000186341"/>
    </source>
</evidence>
<organism evidence="1 2">
    <name type="scientific">Ileibacterium valens</name>
    <dbReference type="NCBI Taxonomy" id="1862668"/>
    <lineage>
        <taxon>Bacteria</taxon>
        <taxon>Bacillati</taxon>
        <taxon>Bacillota</taxon>
        <taxon>Erysipelotrichia</taxon>
        <taxon>Erysipelotrichales</taxon>
        <taxon>Erysipelotrichaceae</taxon>
        <taxon>Ileibacterium</taxon>
    </lineage>
</organism>
<dbReference type="SUPFAM" id="SSF89360">
    <property type="entry name" value="HesB-like domain"/>
    <property type="match status" value="1"/>
</dbReference>
<proteinExistence type="predicted"/>
<protein>
    <recommendedName>
        <fullName evidence="3">Adhesin</fullName>
    </recommendedName>
</protein>
<keyword evidence="2" id="KW-1185">Reference proteome</keyword>
<gene>
    <name evidence="1" type="ORF">BO222_09245</name>
</gene>
<dbReference type="RefSeq" id="WP_075820449.1">
    <property type="nucleotide sequence ID" value="NZ_CAJUTZ010000035.1"/>
</dbReference>